<evidence type="ECO:0000259" key="5">
    <source>
        <dbReference type="PROSITE" id="PS51034"/>
    </source>
</evidence>
<feature type="signal peptide" evidence="3">
    <location>
        <begin position="1"/>
        <end position="18"/>
    </location>
</feature>
<dbReference type="GO" id="GO:0016020">
    <property type="term" value="C:membrane"/>
    <property type="evidence" value="ECO:0007669"/>
    <property type="project" value="InterPro"/>
</dbReference>
<dbReference type="Pfam" id="PF00530">
    <property type="entry name" value="SRCR"/>
    <property type="match status" value="2"/>
</dbReference>
<dbReference type="Pfam" id="PF00100">
    <property type="entry name" value="Zona_pellucida"/>
    <property type="match status" value="1"/>
</dbReference>
<dbReference type="EMBL" id="GEEE01014194">
    <property type="protein sequence ID" value="JAP49031.1"/>
    <property type="molecule type" value="Transcribed_RNA"/>
</dbReference>
<dbReference type="InterPro" id="IPR036772">
    <property type="entry name" value="SRCR-like_dom_sf"/>
</dbReference>
<evidence type="ECO:0000256" key="1">
    <source>
        <dbReference type="ARBA" id="ARBA00023157"/>
    </source>
</evidence>
<feature type="domain" description="SRCR" evidence="4">
    <location>
        <begin position="27"/>
        <end position="142"/>
    </location>
</feature>
<evidence type="ECO:0000256" key="3">
    <source>
        <dbReference type="SAM" id="SignalP"/>
    </source>
</evidence>
<dbReference type="EMBL" id="GEEE01023604">
    <property type="protein sequence ID" value="JAP39621.1"/>
    <property type="molecule type" value="Transcribed_RNA"/>
</dbReference>
<feature type="domain" description="SRCR" evidence="4">
    <location>
        <begin position="170"/>
        <end position="280"/>
    </location>
</feature>
<dbReference type="EMBL" id="GEEE01021362">
    <property type="protein sequence ID" value="JAP41863.1"/>
    <property type="molecule type" value="Transcribed_RNA"/>
</dbReference>
<reference evidence="6" key="1">
    <citation type="submission" date="2016-01" db="EMBL/GenBank/DDBJ databases">
        <title>Reference transcriptome for the parasite Schistocephalus solidus: insights into the molecular evolution of parasitism.</title>
        <authorList>
            <person name="Hebert F.O."/>
            <person name="Grambauer S."/>
            <person name="Barber I."/>
            <person name="Landry C.R."/>
            <person name="Aubin-Horth N."/>
        </authorList>
    </citation>
    <scope>NUCLEOTIDE SEQUENCE</scope>
</reference>
<proteinExistence type="predicted"/>
<dbReference type="PANTHER" id="PTHR48071:SF18">
    <property type="entry name" value="DELETED IN MALIGNANT BRAIN TUMORS 1 PROTEIN-RELATED"/>
    <property type="match status" value="1"/>
</dbReference>
<name>A0A0V0J4U1_SCHSO</name>
<dbReference type="SMART" id="SM00241">
    <property type="entry name" value="ZP"/>
    <property type="match status" value="1"/>
</dbReference>
<organism evidence="6">
    <name type="scientific">Schistocephalus solidus</name>
    <name type="common">Tapeworm</name>
    <dbReference type="NCBI Taxonomy" id="70667"/>
    <lineage>
        <taxon>Eukaryota</taxon>
        <taxon>Metazoa</taxon>
        <taxon>Spiralia</taxon>
        <taxon>Lophotrochozoa</taxon>
        <taxon>Platyhelminthes</taxon>
        <taxon>Cestoda</taxon>
        <taxon>Eucestoda</taxon>
        <taxon>Diphyllobothriidea</taxon>
        <taxon>Diphyllobothriidae</taxon>
        <taxon>Schistocephalus</taxon>
    </lineage>
</organism>
<comment type="caution">
    <text evidence="2">Lacks conserved residue(s) required for the propagation of feature annotation.</text>
</comment>
<dbReference type="PROSITE" id="PS51034">
    <property type="entry name" value="ZP_2"/>
    <property type="match status" value="1"/>
</dbReference>
<dbReference type="InterPro" id="IPR042235">
    <property type="entry name" value="ZP-C_dom"/>
</dbReference>
<dbReference type="EMBL" id="GEEE01024486">
    <property type="protein sequence ID" value="JAP38739.1"/>
    <property type="molecule type" value="Transcribed_RNA"/>
</dbReference>
<feature type="chain" id="PRO_5007437843" evidence="3">
    <location>
        <begin position="19"/>
        <end position="556"/>
    </location>
</feature>
<feature type="domain" description="ZP" evidence="5">
    <location>
        <begin position="295"/>
        <end position="547"/>
    </location>
</feature>
<evidence type="ECO:0000313" key="6">
    <source>
        <dbReference type="EMBL" id="JAP60026.1"/>
    </source>
</evidence>
<evidence type="ECO:0000256" key="2">
    <source>
        <dbReference type="PROSITE-ProRule" id="PRU00196"/>
    </source>
</evidence>
<keyword evidence="1 2" id="KW-1015">Disulfide bond</keyword>
<protein>
    <submittedName>
        <fullName evidence="6">Neurotrypsin</fullName>
    </submittedName>
</protein>
<dbReference type="InterPro" id="IPR001507">
    <property type="entry name" value="ZP_dom"/>
</dbReference>
<dbReference type="SUPFAM" id="SSF56487">
    <property type="entry name" value="SRCR-like"/>
    <property type="match status" value="2"/>
</dbReference>
<dbReference type="PROSITE" id="PS50287">
    <property type="entry name" value="SRCR_2"/>
    <property type="match status" value="2"/>
</dbReference>
<dbReference type="Gene3D" id="2.60.40.4100">
    <property type="entry name" value="Zona pellucida, ZP-C domain"/>
    <property type="match status" value="1"/>
</dbReference>
<accession>A0A0V0J4U1</accession>
<dbReference type="AlphaFoldDB" id="A0A0V0J4U1"/>
<dbReference type="SMART" id="SM00202">
    <property type="entry name" value="SR"/>
    <property type="match status" value="2"/>
</dbReference>
<evidence type="ECO:0000259" key="4">
    <source>
        <dbReference type="PROSITE" id="PS50287"/>
    </source>
</evidence>
<keyword evidence="3" id="KW-0732">Signal</keyword>
<dbReference type="Gene3D" id="3.10.250.10">
    <property type="entry name" value="SRCR-like domain"/>
    <property type="match status" value="2"/>
</dbReference>
<gene>
    <name evidence="6" type="primary">NETR</name>
    <name evidence="6" type="ORF">TR125031</name>
</gene>
<dbReference type="EMBL" id="GEEE01024547">
    <property type="protein sequence ID" value="JAP38678.1"/>
    <property type="molecule type" value="Transcribed_RNA"/>
</dbReference>
<dbReference type="EMBL" id="GEEE01021266">
    <property type="protein sequence ID" value="JAP41959.1"/>
    <property type="molecule type" value="Transcribed_RNA"/>
</dbReference>
<dbReference type="InterPro" id="IPR001190">
    <property type="entry name" value="SRCR"/>
</dbReference>
<dbReference type="InterPro" id="IPR055355">
    <property type="entry name" value="ZP-C"/>
</dbReference>
<dbReference type="EMBL" id="GEEE01003199">
    <property type="protein sequence ID" value="JAP60026.1"/>
    <property type="molecule type" value="Transcribed_RNA"/>
</dbReference>
<sequence>MCLGVLCFIAFVLFRASSLDVSGISSVRLATGSNLFPHGRDGVLEVKYSGQWVAVCNFGFDHIAASTACYMLGFPPFGVPILNSRGRSSLKIGLSNFNCSERVSLGPNSPDPPSLHLGNCEFTSDPPRVCLTHERDVSIMCLEPADVTSMTTATPFKFAPVTCPGNTTDIRLVGGTTSAGLVEVRHHKTGVWGTVCADGFGINEAKAICRMLCHSNDDLAYAHPVIDQFELPESSADVPIHLARIACPPGATSLNDCSLGSGWGVVKGCLHSMDVGVICAPQEKTPPLVAPPQLDCEASVAVVTFSKQHNEGLSPDMIAINGTRPPTCVINVTETDSDIVAVIPMEACGGTYELSNSTILALRIFLLIGTNRSRLGSKPQTLLPITCLVSRADSVISDVQAVSVSTLPPVVASWNTSAMLSFYSDVHFRVPISKPLNILPGQTIYARVSLMQQNINAKLVLRNCWVSAEENAPPSEKFTLITNGCPADPDVRLIPRSRTVVGFSFKASQFDRARPVGGKIQIFVGCETRLCAPFETDSDCVQFCRRLRPQQRLHSG</sequence>
<dbReference type="PANTHER" id="PTHR48071">
    <property type="entry name" value="SRCR DOMAIN-CONTAINING PROTEIN"/>
    <property type="match status" value="1"/>
</dbReference>
<feature type="disulfide bond" evidence="2">
    <location>
        <begin position="247"/>
        <end position="257"/>
    </location>
</feature>